<dbReference type="RefSeq" id="WP_246434500.1">
    <property type="nucleotide sequence ID" value="NZ_BAABEW010000003.1"/>
</dbReference>
<keyword evidence="3" id="KW-1185">Reference proteome</keyword>
<name>A0A7W8HDI6_9BURK</name>
<dbReference type="Gene3D" id="3.40.630.30">
    <property type="match status" value="1"/>
</dbReference>
<dbReference type="Pfam" id="PF21926">
    <property type="entry name" value="FeeM"/>
    <property type="match status" value="1"/>
</dbReference>
<comment type="caution">
    <text evidence="2">The sequence shown here is derived from an EMBL/GenBank/DDBJ whole genome shotgun (WGS) entry which is preliminary data.</text>
</comment>
<dbReference type="InterPro" id="IPR016181">
    <property type="entry name" value="Acyl_CoA_acyltransferase"/>
</dbReference>
<evidence type="ECO:0000259" key="1">
    <source>
        <dbReference type="Pfam" id="PF21926"/>
    </source>
</evidence>
<sequence>MTAMTCVADNDFLDRDTIISGSDFNWAMPQEPRMAPIALKPRPTPSSPTSFRIRLANTEGRRSTASYLIQKMYGWRGYATADCQATPEQITLVASDGQRALGTLSVGFDSWRGLLVDTLYRREVDALRDHGAVLCEFTKLAVDSSEQSRELLAMLFHIAYMYARRLNGCSDLLIEVNPRHVRFYKAMLGFEVIGSQRTCPRVNAPGVLLRLDLSYTESQIALYGGHRELAGSVRSLYPLAFSADEEDGICGRLRALG</sequence>
<dbReference type="InterPro" id="IPR054597">
    <property type="entry name" value="FeeM_cat"/>
</dbReference>
<accession>A0A7W8HDI6</accession>
<evidence type="ECO:0000313" key="2">
    <source>
        <dbReference type="EMBL" id="MBB5270062.1"/>
    </source>
</evidence>
<evidence type="ECO:0000313" key="3">
    <source>
        <dbReference type="Proteomes" id="UP000532440"/>
    </source>
</evidence>
<proteinExistence type="predicted"/>
<dbReference type="Proteomes" id="UP000532440">
    <property type="component" value="Unassembled WGS sequence"/>
</dbReference>
<reference evidence="2 3" key="1">
    <citation type="submission" date="2020-08" db="EMBL/GenBank/DDBJ databases">
        <title>Genomic Encyclopedia of Type Strains, Phase IV (KMG-IV): sequencing the most valuable type-strain genomes for metagenomic binning, comparative biology and taxonomic classification.</title>
        <authorList>
            <person name="Goeker M."/>
        </authorList>
    </citation>
    <scope>NUCLEOTIDE SEQUENCE [LARGE SCALE GENOMIC DNA]</scope>
    <source>
        <strain evidence="2 3">DSM 29781</strain>
    </source>
</reference>
<feature type="domain" description="N-acyl amino acid synthase FeeM catalytic core" evidence="1">
    <location>
        <begin position="65"/>
        <end position="212"/>
    </location>
</feature>
<dbReference type="EMBL" id="JACHGB010000001">
    <property type="protein sequence ID" value="MBB5270062.1"/>
    <property type="molecule type" value="Genomic_DNA"/>
</dbReference>
<gene>
    <name evidence="2" type="ORF">HNQ70_000046</name>
</gene>
<dbReference type="AlphaFoldDB" id="A0A7W8HDI6"/>
<dbReference type="SUPFAM" id="SSF55729">
    <property type="entry name" value="Acyl-CoA N-acyltransferases (Nat)"/>
    <property type="match status" value="1"/>
</dbReference>
<protein>
    <recommendedName>
        <fullName evidence="1">N-acyl amino acid synthase FeeM catalytic core domain-containing protein</fullName>
    </recommendedName>
</protein>
<organism evidence="2 3">
    <name type="scientific">Quisquiliibacterium transsilvanicum</name>
    <dbReference type="NCBI Taxonomy" id="1549638"/>
    <lineage>
        <taxon>Bacteria</taxon>
        <taxon>Pseudomonadati</taxon>
        <taxon>Pseudomonadota</taxon>
        <taxon>Betaproteobacteria</taxon>
        <taxon>Burkholderiales</taxon>
        <taxon>Burkholderiaceae</taxon>
        <taxon>Quisquiliibacterium</taxon>
    </lineage>
</organism>